<feature type="domain" description="S1 motif" evidence="17">
    <location>
        <begin position="490"/>
        <end position="573"/>
    </location>
</feature>
<dbReference type="NCBIfam" id="TIGR00757">
    <property type="entry name" value="RNaseEG"/>
    <property type="match status" value="1"/>
</dbReference>
<dbReference type="GO" id="GO:0006364">
    <property type="term" value="P:rRNA processing"/>
    <property type="evidence" value="ECO:0007669"/>
    <property type="project" value="TreeGrafter"/>
</dbReference>
<evidence type="ECO:0000256" key="13">
    <source>
        <dbReference type="ARBA" id="ARBA00050524"/>
    </source>
</evidence>
<dbReference type="InterPro" id="IPR019307">
    <property type="entry name" value="RNA-bd_AU-1/RNase_E/G"/>
</dbReference>
<comment type="similarity">
    <text evidence="4">Belongs to the RNase E/G family.</text>
</comment>
<dbReference type="GO" id="GO:0006397">
    <property type="term" value="P:mRNA processing"/>
    <property type="evidence" value="ECO:0007669"/>
    <property type="project" value="UniProtKB-KW"/>
</dbReference>
<dbReference type="EC" id="3.1.26.12" evidence="14"/>
<dbReference type="PANTHER" id="PTHR30001:SF0">
    <property type="entry name" value="RIBONUCLEASE G"/>
    <property type="match status" value="1"/>
</dbReference>
<dbReference type="AlphaFoldDB" id="A0A7J5MZP7"/>
<evidence type="ECO:0000256" key="10">
    <source>
        <dbReference type="ARBA" id="ARBA00022833"/>
    </source>
</evidence>
<feature type="compositionally biased region" description="Low complexity" evidence="16">
    <location>
        <begin position="18"/>
        <end position="38"/>
    </location>
</feature>
<organism evidence="18 19">
    <name type="scientific">Bifidobacterium adolescentis</name>
    <dbReference type="NCBI Taxonomy" id="1680"/>
    <lineage>
        <taxon>Bacteria</taxon>
        <taxon>Bacillati</taxon>
        <taxon>Actinomycetota</taxon>
        <taxon>Actinomycetes</taxon>
        <taxon>Bifidobacteriales</taxon>
        <taxon>Bifidobacteriaceae</taxon>
        <taxon>Bifidobacterium</taxon>
    </lineage>
</organism>
<evidence type="ECO:0000256" key="16">
    <source>
        <dbReference type="SAM" id="MobiDB-lite"/>
    </source>
</evidence>
<dbReference type="FunFam" id="2.40.50.140:FF:000066">
    <property type="entry name" value="Ribonuclease E"/>
    <property type="match status" value="1"/>
</dbReference>
<dbReference type="EMBL" id="WDLT01000001">
    <property type="protein sequence ID" value="KAB5747956.1"/>
    <property type="molecule type" value="Genomic_DNA"/>
</dbReference>
<keyword evidence="7" id="KW-0819">tRNA processing</keyword>
<name>A0A7J5MZP7_BIFAD</name>
<comment type="cofactor">
    <cofactor evidence="2">
        <name>Zn(2+)</name>
        <dbReference type="ChEBI" id="CHEBI:29105"/>
    </cofactor>
</comment>
<evidence type="ECO:0000256" key="1">
    <source>
        <dbReference type="ARBA" id="ARBA00001946"/>
    </source>
</evidence>
<dbReference type="GO" id="GO:0005737">
    <property type="term" value="C:cytoplasm"/>
    <property type="evidence" value="ECO:0007669"/>
    <property type="project" value="UniProtKB-SubCell"/>
</dbReference>
<comment type="caution">
    <text evidence="18">The sequence shown here is derived from an EMBL/GenBank/DDBJ whole genome shotgun (WGS) entry which is preliminary data.</text>
</comment>
<protein>
    <recommendedName>
        <fullName evidence="15">Ribonuclease E</fullName>
        <ecNumber evidence="14">3.1.26.12</ecNumber>
    </recommendedName>
</protein>
<dbReference type="InterPro" id="IPR012340">
    <property type="entry name" value="NA-bd_OB-fold"/>
</dbReference>
<dbReference type="PROSITE" id="PS50126">
    <property type="entry name" value="S1"/>
    <property type="match status" value="1"/>
</dbReference>
<evidence type="ECO:0000256" key="14">
    <source>
        <dbReference type="ARBA" id="ARBA00066879"/>
    </source>
</evidence>
<feature type="compositionally biased region" description="Basic and acidic residues" evidence="16">
    <location>
        <begin position="221"/>
        <end position="242"/>
    </location>
</feature>
<accession>A0A7J5MZP7</accession>
<evidence type="ECO:0000256" key="5">
    <source>
        <dbReference type="ARBA" id="ARBA00022490"/>
    </source>
</evidence>
<sequence length="937" mass="106305">MPRSVVPTTNEGLDQVEAVVSSDNSTNNAASSAGSVSADPAPRRRRGGRRVVRGVGAAGASLELKVEEHAKAPLFEEPKLEPVQPARDSADFNDADDAEPSRPRRRRVTRYDDDDEMRDERPRRRRRSSVDVQDEDDRPSRRRRRISDEPRDDRDDRDDYGNRGNRDESSEDRALDAVSALPEGHETRHNPRPMTSLLFQEPILPAAPAGRGSSDDDDADDTGRRGSDDARDSRDDRDDDRSTRRRRRRSHDTADTDRTDASNDGRGRDDGNDRNNDAEDDDHGDSRRSRRSRRLNAQERRAAAEVEQIEEDLVLDGITYAPIDDESRNGNDDDDEQPTRTRRRRRGRGNHEEADEQQTSERESRRRHEDDDEEEGTVTRRRRRRRGGSKAEESDETMSRRSRKQQYIDEITDVEGSTRLEAKKQRRRDNRRERSRQNQLMEQDFLARREHVERLMVVRERERHTQISVIEDNVLVEHYVSDIQEVATVGNIYLGRVQNVLPSMEAAFVDIGQARNGVLYAGEVNWDSARLEGQPRRIELAFKSGDPVLVQVTKDPIGHKGARLTSQVTLAGRFLVLVPSGGMTGVSRKLSERERARLKNIVSKIAPKDMGVIIRTAAEGASEEAITKDLENLVRQWERITAKRDEFLHGKRPKLLQGEPDVAIRVVRDIFNDDFSKMIVEGDRVYERIEEYLDTMAPDLKDKLEKWDPAEHDGKDVFDKWQIDSQLRKGMERQVYLPSGGSIVIDRTEAMTTIDVNTGRFIGRGKSLEETVTRCNLEAAEEIARQLRLRDIGGMVMIDFVDMVMPANRDLVLRRLVECLARDRTKHQVAEVTSLGLVQMTRKRIGQGLVEAFSEECPTCKGRGFILHDEPTVSADYDDPYALKGGDPFVKTNKHGHGTDVQVPKGSSPDVKAKLAQIAAAAVAANNADLGEEEQEE</sequence>
<evidence type="ECO:0000256" key="6">
    <source>
        <dbReference type="ARBA" id="ARBA00022664"/>
    </source>
</evidence>
<feature type="compositionally biased region" description="Polar residues" evidence="16">
    <location>
        <begin position="1"/>
        <end position="12"/>
    </location>
</feature>
<dbReference type="GO" id="GO:0046872">
    <property type="term" value="F:metal ion binding"/>
    <property type="evidence" value="ECO:0007669"/>
    <property type="project" value="UniProtKB-KW"/>
</dbReference>
<keyword evidence="8" id="KW-0479">Metal-binding</keyword>
<feature type="compositionally biased region" description="Basic and acidic residues" evidence="16">
    <location>
        <begin position="359"/>
        <end position="369"/>
    </location>
</feature>
<comment type="catalytic activity">
    <reaction evidence="13">
        <text>Endonucleolytic cleavage of single-stranded RNA in A- and U-rich regions.</text>
        <dbReference type="EC" id="3.1.26.12"/>
    </reaction>
</comment>
<comment type="subcellular location">
    <subcellularLocation>
        <location evidence="3">Cytoplasm</location>
    </subcellularLocation>
</comment>
<feature type="compositionally biased region" description="Basic residues" evidence="16">
    <location>
        <begin position="43"/>
        <end position="52"/>
    </location>
</feature>
<dbReference type="Pfam" id="PF10150">
    <property type="entry name" value="RNase_E_G"/>
    <property type="match status" value="1"/>
</dbReference>
<keyword evidence="11" id="KW-0460">Magnesium</keyword>
<dbReference type="PANTHER" id="PTHR30001">
    <property type="entry name" value="RIBONUCLEASE"/>
    <property type="match status" value="1"/>
</dbReference>
<feature type="region of interest" description="Disordered" evidence="16">
    <location>
        <begin position="1"/>
        <end position="440"/>
    </location>
</feature>
<feature type="compositionally biased region" description="Basic and acidic residues" evidence="16">
    <location>
        <begin position="64"/>
        <end position="80"/>
    </location>
</feature>
<dbReference type="GO" id="GO:0008995">
    <property type="term" value="F:ribonuclease E activity"/>
    <property type="evidence" value="ECO:0007669"/>
    <property type="project" value="UniProtKB-EC"/>
</dbReference>
<evidence type="ECO:0000256" key="2">
    <source>
        <dbReference type="ARBA" id="ARBA00001947"/>
    </source>
</evidence>
<evidence type="ECO:0000313" key="18">
    <source>
        <dbReference type="EMBL" id="KAB5747956.1"/>
    </source>
</evidence>
<evidence type="ECO:0000256" key="11">
    <source>
        <dbReference type="ARBA" id="ARBA00022842"/>
    </source>
</evidence>
<feature type="compositionally biased region" description="Basic residues" evidence="16">
    <location>
        <begin position="379"/>
        <end position="388"/>
    </location>
</feature>
<evidence type="ECO:0000259" key="17">
    <source>
        <dbReference type="PROSITE" id="PS50126"/>
    </source>
</evidence>
<keyword evidence="12" id="KW-0694">RNA-binding</keyword>
<keyword evidence="6" id="KW-0507">mRNA processing</keyword>
<evidence type="ECO:0000313" key="19">
    <source>
        <dbReference type="Proteomes" id="UP000437631"/>
    </source>
</evidence>
<evidence type="ECO:0000256" key="4">
    <source>
        <dbReference type="ARBA" id="ARBA00005522"/>
    </source>
</evidence>
<gene>
    <name evidence="18" type="ORF">GA752_00135</name>
</gene>
<feature type="compositionally biased region" description="Basic and acidic residues" evidence="16">
    <location>
        <begin position="251"/>
        <end position="277"/>
    </location>
</feature>
<comment type="cofactor">
    <cofactor evidence="1">
        <name>Mg(2+)</name>
        <dbReference type="ChEBI" id="CHEBI:18420"/>
    </cofactor>
</comment>
<feature type="compositionally biased region" description="Basic and acidic residues" evidence="16">
    <location>
        <begin position="146"/>
        <end position="175"/>
    </location>
</feature>
<keyword evidence="10" id="KW-0862">Zinc</keyword>
<dbReference type="SUPFAM" id="SSF50249">
    <property type="entry name" value="Nucleic acid-binding proteins"/>
    <property type="match status" value="1"/>
</dbReference>
<reference evidence="18 19" key="1">
    <citation type="journal article" date="2019" name="Nat. Med.">
        <title>A library of human gut bacterial isolates paired with longitudinal multiomics data enables mechanistic microbiome research.</title>
        <authorList>
            <person name="Poyet M."/>
            <person name="Groussin M."/>
            <person name="Gibbons S.M."/>
            <person name="Avila-Pacheco J."/>
            <person name="Jiang X."/>
            <person name="Kearney S.M."/>
            <person name="Perrotta A.R."/>
            <person name="Berdy B."/>
            <person name="Zhao S."/>
            <person name="Lieberman T.D."/>
            <person name="Swanson P.K."/>
            <person name="Smith M."/>
            <person name="Roesemann S."/>
            <person name="Alexander J.E."/>
            <person name="Rich S.A."/>
            <person name="Livny J."/>
            <person name="Vlamakis H."/>
            <person name="Clish C."/>
            <person name="Bullock K."/>
            <person name="Deik A."/>
            <person name="Scott J."/>
            <person name="Pierce K.A."/>
            <person name="Xavier R.J."/>
            <person name="Alm E.J."/>
        </authorList>
    </citation>
    <scope>NUCLEOTIDE SEQUENCE [LARGE SCALE GENOMIC DNA]</scope>
    <source>
        <strain evidence="18 19">BIOML-A190</strain>
    </source>
</reference>
<dbReference type="GO" id="GO:0008033">
    <property type="term" value="P:tRNA processing"/>
    <property type="evidence" value="ECO:0007669"/>
    <property type="project" value="UniProtKB-KW"/>
</dbReference>
<evidence type="ECO:0000256" key="3">
    <source>
        <dbReference type="ARBA" id="ARBA00004496"/>
    </source>
</evidence>
<dbReference type="Gene3D" id="2.40.50.140">
    <property type="entry name" value="Nucleic acid-binding proteins"/>
    <property type="match status" value="1"/>
</dbReference>
<dbReference type="Proteomes" id="UP000437631">
    <property type="component" value="Unassembled WGS sequence"/>
</dbReference>
<keyword evidence="5" id="KW-0963">Cytoplasm</keyword>
<evidence type="ECO:0000256" key="8">
    <source>
        <dbReference type="ARBA" id="ARBA00022723"/>
    </source>
</evidence>
<dbReference type="GO" id="GO:0003723">
    <property type="term" value="F:RNA binding"/>
    <property type="evidence" value="ECO:0007669"/>
    <property type="project" value="UniProtKB-KW"/>
</dbReference>
<evidence type="ECO:0000256" key="12">
    <source>
        <dbReference type="ARBA" id="ARBA00022884"/>
    </source>
</evidence>
<evidence type="ECO:0000256" key="15">
    <source>
        <dbReference type="ARBA" id="ARBA00072999"/>
    </source>
</evidence>
<keyword evidence="9" id="KW-0378">Hydrolase</keyword>
<proteinExistence type="inferred from homology"/>
<dbReference type="InterPro" id="IPR004659">
    <property type="entry name" value="RNase_E/G"/>
</dbReference>
<evidence type="ECO:0000256" key="9">
    <source>
        <dbReference type="ARBA" id="ARBA00022801"/>
    </source>
</evidence>
<dbReference type="InterPro" id="IPR003029">
    <property type="entry name" value="S1_domain"/>
</dbReference>
<evidence type="ECO:0000256" key="7">
    <source>
        <dbReference type="ARBA" id="ARBA00022694"/>
    </source>
</evidence>
<dbReference type="SMART" id="SM00316">
    <property type="entry name" value="S1"/>
    <property type="match status" value="1"/>
</dbReference>
<dbReference type="CDD" id="cd04453">
    <property type="entry name" value="S1_RNase_E"/>
    <property type="match status" value="1"/>
</dbReference>